<organism evidence="2 3">
    <name type="scientific">Methylomusa anaerophila</name>
    <dbReference type="NCBI Taxonomy" id="1930071"/>
    <lineage>
        <taxon>Bacteria</taxon>
        <taxon>Bacillati</taxon>
        <taxon>Bacillota</taxon>
        <taxon>Negativicutes</taxon>
        <taxon>Selenomonadales</taxon>
        <taxon>Sporomusaceae</taxon>
        <taxon>Methylomusa</taxon>
    </lineage>
</organism>
<dbReference type="RefSeq" id="WP_126309507.1">
    <property type="nucleotide sequence ID" value="NZ_AP018449.1"/>
</dbReference>
<dbReference type="AlphaFoldDB" id="A0A348ANC1"/>
<evidence type="ECO:0000256" key="1">
    <source>
        <dbReference type="ARBA" id="ARBA00009981"/>
    </source>
</evidence>
<dbReference type="EMBL" id="AP018449">
    <property type="protein sequence ID" value="BBB92569.1"/>
    <property type="molecule type" value="Genomic_DNA"/>
</dbReference>
<proteinExistence type="inferred from homology"/>
<dbReference type="OrthoDB" id="9795585at2"/>
<evidence type="ECO:0000313" key="3">
    <source>
        <dbReference type="Proteomes" id="UP000276437"/>
    </source>
</evidence>
<gene>
    <name evidence="2" type="ORF">MAMMFC1_03264</name>
</gene>
<evidence type="ECO:0000313" key="2">
    <source>
        <dbReference type="EMBL" id="BBB92569.1"/>
    </source>
</evidence>
<comment type="similarity">
    <text evidence="1">Belongs to the phD/YefM antitoxin family.</text>
</comment>
<dbReference type="Proteomes" id="UP000276437">
    <property type="component" value="Chromosome"/>
</dbReference>
<protein>
    <recommendedName>
        <fullName evidence="4">Phd_YefM</fullName>
    </recommendedName>
</protein>
<reference evidence="2 3" key="1">
    <citation type="journal article" date="2018" name="Int. J. Syst. Evol. Microbiol.">
        <title>Methylomusa anaerophila gen. nov., sp. nov., an anaerobic methanol-utilizing bacterium isolated from a microbial fuel cell.</title>
        <authorList>
            <person name="Amano N."/>
            <person name="Yamamuro A."/>
            <person name="Miyahara M."/>
            <person name="Kouzuma A."/>
            <person name="Abe T."/>
            <person name="Watanabe K."/>
        </authorList>
    </citation>
    <scope>NUCLEOTIDE SEQUENCE [LARGE SCALE GENOMIC DNA]</scope>
    <source>
        <strain evidence="2 3">MMFC1</strain>
    </source>
</reference>
<dbReference type="SUPFAM" id="SSF143120">
    <property type="entry name" value="YefM-like"/>
    <property type="match status" value="1"/>
</dbReference>
<name>A0A348ANC1_9FIRM</name>
<keyword evidence="3" id="KW-1185">Reference proteome</keyword>
<dbReference type="KEGG" id="mana:MAMMFC1_03264"/>
<sequence>MPRIIPIRDLKNTSEISQMCHASNEPIFITKNGYGDMVIMSMKIYEEKMFMLDVYSKLIASEEQLAEGKVLDGDASLKSIREKYNV</sequence>
<accession>A0A348ANC1</accession>
<evidence type="ECO:0008006" key="4">
    <source>
        <dbReference type="Google" id="ProtNLM"/>
    </source>
</evidence>
<dbReference type="InterPro" id="IPR036165">
    <property type="entry name" value="YefM-like_sf"/>
</dbReference>